<dbReference type="SUPFAM" id="SSF52172">
    <property type="entry name" value="CheY-like"/>
    <property type="match status" value="1"/>
</dbReference>
<dbReference type="PANTHER" id="PTHR44757:SF2">
    <property type="entry name" value="BIOFILM ARCHITECTURE MAINTENANCE PROTEIN MBAA"/>
    <property type="match status" value="1"/>
</dbReference>
<accession>A0A8K1ZXK6</accession>
<dbReference type="FunFam" id="3.20.20.450:FF:000001">
    <property type="entry name" value="Cyclic di-GMP phosphodiesterase yahA"/>
    <property type="match status" value="1"/>
</dbReference>
<feature type="domain" description="GGDEF" evidence="7">
    <location>
        <begin position="340"/>
        <end position="473"/>
    </location>
</feature>
<keyword evidence="1" id="KW-0597">Phosphoprotein</keyword>
<dbReference type="PROSITE" id="PS50883">
    <property type="entry name" value="EAL"/>
    <property type="match status" value="1"/>
</dbReference>
<dbReference type="Proteomes" id="UP000607397">
    <property type="component" value="Unassembled WGS sequence"/>
</dbReference>
<feature type="domain" description="Response regulatory" evidence="3">
    <location>
        <begin position="10"/>
        <end position="126"/>
    </location>
</feature>
<dbReference type="InterPro" id="IPR035965">
    <property type="entry name" value="PAS-like_dom_sf"/>
</dbReference>
<dbReference type="PROSITE" id="PS50887">
    <property type="entry name" value="GGDEF"/>
    <property type="match status" value="1"/>
</dbReference>
<dbReference type="PROSITE" id="PS50110">
    <property type="entry name" value="RESPONSE_REGULATORY"/>
    <property type="match status" value="1"/>
</dbReference>
<dbReference type="PROSITE" id="PS50113">
    <property type="entry name" value="PAC"/>
    <property type="match status" value="1"/>
</dbReference>
<dbReference type="RefSeq" id="WP_161825528.1">
    <property type="nucleotide sequence ID" value="NZ_WVIC01000020.1"/>
</dbReference>
<feature type="domain" description="PAC" evidence="5">
    <location>
        <begin position="255"/>
        <end position="307"/>
    </location>
</feature>
<sequence length="763" mass="86118">MNNVSSIIPKILIVDDFIDNLRVLSQALDEQGFDVRCAKGGAMALNSLQTTKPDLILLDIKMPEMNGYEVCQRIQADTQTQSIPVVFMSALDDALDKVKAFEVGGVDYITKPFQIDEVLVRIRHQLSLQTAHQEIQHLNATLEHQVEQRTALLQMEMVERTQAEQRLKESEQRLDSILNALEEVVWSTTAPAAVSVIGEPDQTKVLYLNKAAARIYGRPLAELKRQPHYWLNLVHPQDRNRVVQEYARLAQKGSVRMRYRIVRLDSEIRWLKHRSQISYAPDGTAIRIDNTISDITVQQRIEAQLRHDALHDGLTGLPNRTLFMERIDQAIKHNQRHPEDLFAVLFIDLDRFKLVNDSLGHGVGDHLLITIGQRLQTCLRSADTLARLGGDEFTILLEDVQEMTEVIQLAERLLAELAHPLTLQGQTLVVGGSIGIVFNTSGHDTATMLLRDADIAMYRAKNQGKGRYAIFDQVMYDQTLKRLEIESDLRQAVEQSAFFLCYQPIFNIQSGQLYGFEALIRWQHPQKGLVSPADFIPTAEETGLIIPIGKWVLREACRQLRTWQVQFPEIPDLKLSVNLSGKQIQDPTLLTTIDQILAESGLDGSCLRLEITESMLMDSGEDSSHLLLQLRDRSILLSIDDFGTGYSCLSYLRRLPVNTLKVDRSFVDQMTQDVESYEIVRTVITLAHTLGMTVVAEGVETAAQIEALQDLDCEFAQGYFFAKPLQQQVVEAALERYQAQGQWIPGPVQCVSPAVTHLSSNQL</sequence>
<gene>
    <name evidence="8" type="ORF">GS597_11125</name>
</gene>
<dbReference type="InterPro" id="IPR011006">
    <property type="entry name" value="CheY-like_superfamily"/>
</dbReference>
<dbReference type="SUPFAM" id="SSF55073">
    <property type="entry name" value="Nucleotide cyclase"/>
    <property type="match status" value="1"/>
</dbReference>
<dbReference type="InterPro" id="IPR043128">
    <property type="entry name" value="Rev_trsase/Diguanyl_cyclase"/>
</dbReference>
<dbReference type="Pfam" id="PF00563">
    <property type="entry name" value="EAL"/>
    <property type="match status" value="1"/>
</dbReference>
<dbReference type="InterPro" id="IPR029787">
    <property type="entry name" value="Nucleotide_cyclase"/>
</dbReference>
<dbReference type="InterPro" id="IPR001633">
    <property type="entry name" value="EAL_dom"/>
</dbReference>
<dbReference type="CDD" id="cd01948">
    <property type="entry name" value="EAL"/>
    <property type="match status" value="1"/>
</dbReference>
<dbReference type="NCBIfam" id="TIGR00254">
    <property type="entry name" value="GGDEF"/>
    <property type="match status" value="1"/>
</dbReference>
<evidence type="ECO:0000313" key="8">
    <source>
        <dbReference type="EMBL" id="NCJ07049.1"/>
    </source>
</evidence>
<dbReference type="AlphaFoldDB" id="A0A8K1ZXK6"/>
<protein>
    <submittedName>
        <fullName evidence="8">EAL domain-containing protein</fullName>
    </submittedName>
</protein>
<dbReference type="SMART" id="SM00091">
    <property type="entry name" value="PAS"/>
    <property type="match status" value="1"/>
</dbReference>
<evidence type="ECO:0000259" key="5">
    <source>
        <dbReference type="PROSITE" id="PS50113"/>
    </source>
</evidence>
<dbReference type="SMART" id="SM00052">
    <property type="entry name" value="EAL"/>
    <property type="match status" value="1"/>
</dbReference>
<dbReference type="InterPro" id="IPR001789">
    <property type="entry name" value="Sig_transdc_resp-reg_receiver"/>
</dbReference>
<dbReference type="Gene3D" id="3.40.50.2300">
    <property type="match status" value="1"/>
</dbReference>
<dbReference type="SMART" id="SM00267">
    <property type="entry name" value="GGDEF"/>
    <property type="match status" value="1"/>
</dbReference>
<dbReference type="SMART" id="SM00448">
    <property type="entry name" value="REC"/>
    <property type="match status" value="1"/>
</dbReference>
<dbReference type="Pfam" id="PF00990">
    <property type="entry name" value="GGDEF"/>
    <property type="match status" value="1"/>
</dbReference>
<keyword evidence="2" id="KW-0175">Coiled coil</keyword>
<evidence type="ECO:0000259" key="4">
    <source>
        <dbReference type="PROSITE" id="PS50112"/>
    </source>
</evidence>
<dbReference type="SUPFAM" id="SSF55785">
    <property type="entry name" value="PYP-like sensor domain (PAS domain)"/>
    <property type="match status" value="1"/>
</dbReference>
<evidence type="ECO:0000259" key="7">
    <source>
        <dbReference type="PROSITE" id="PS50887"/>
    </source>
</evidence>
<dbReference type="InterPro" id="IPR035919">
    <property type="entry name" value="EAL_sf"/>
</dbReference>
<dbReference type="SUPFAM" id="SSF141868">
    <property type="entry name" value="EAL domain-like"/>
    <property type="match status" value="1"/>
</dbReference>
<dbReference type="InterPro" id="IPR000160">
    <property type="entry name" value="GGDEF_dom"/>
</dbReference>
<dbReference type="CDD" id="cd01949">
    <property type="entry name" value="GGDEF"/>
    <property type="match status" value="1"/>
</dbReference>
<dbReference type="CDD" id="cd19920">
    <property type="entry name" value="REC_PA4781-like"/>
    <property type="match status" value="1"/>
</dbReference>
<dbReference type="InterPro" id="IPR000700">
    <property type="entry name" value="PAS-assoc_C"/>
</dbReference>
<evidence type="ECO:0000256" key="2">
    <source>
        <dbReference type="SAM" id="Coils"/>
    </source>
</evidence>
<dbReference type="Gene3D" id="3.30.70.270">
    <property type="match status" value="1"/>
</dbReference>
<evidence type="ECO:0000313" key="9">
    <source>
        <dbReference type="Proteomes" id="UP000607397"/>
    </source>
</evidence>
<dbReference type="InterPro" id="IPR052155">
    <property type="entry name" value="Biofilm_reg_signaling"/>
</dbReference>
<dbReference type="PANTHER" id="PTHR44757">
    <property type="entry name" value="DIGUANYLATE CYCLASE DGCP"/>
    <property type="match status" value="1"/>
</dbReference>
<dbReference type="NCBIfam" id="TIGR00229">
    <property type="entry name" value="sensory_box"/>
    <property type="match status" value="1"/>
</dbReference>
<dbReference type="Gene3D" id="3.20.20.450">
    <property type="entry name" value="EAL domain"/>
    <property type="match status" value="1"/>
</dbReference>
<name>A0A8K1ZXK6_9CYAN</name>
<organism evidence="8 9">
    <name type="scientific">Petrachloros mirabilis ULC683</name>
    <dbReference type="NCBI Taxonomy" id="2781853"/>
    <lineage>
        <taxon>Bacteria</taxon>
        <taxon>Bacillati</taxon>
        <taxon>Cyanobacteriota</taxon>
        <taxon>Cyanophyceae</taxon>
        <taxon>Synechococcales</taxon>
        <taxon>Petrachlorosaceae</taxon>
        <taxon>Petrachloros</taxon>
        <taxon>Petrachloros mirabilis</taxon>
    </lineage>
</organism>
<evidence type="ECO:0000259" key="3">
    <source>
        <dbReference type="PROSITE" id="PS50110"/>
    </source>
</evidence>
<dbReference type="FunFam" id="3.30.70.270:FF:000001">
    <property type="entry name" value="Diguanylate cyclase domain protein"/>
    <property type="match status" value="1"/>
</dbReference>
<proteinExistence type="predicted"/>
<comment type="caution">
    <text evidence="8">The sequence shown here is derived from an EMBL/GenBank/DDBJ whole genome shotgun (WGS) entry which is preliminary data.</text>
</comment>
<keyword evidence="9" id="KW-1185">Reference proteome</keyword>
<feature type="coiled-coil region" evidence="2">
    <location>
        <begin position="128"/>
        <end position="180"/>
    </location>
</feature>
<dbReference type="GO" id="GO:0000160">
    <property type="term" value="P:phosphorelay signal transduction system"/>
    <property type="evidence" value="ECO:0007669"/>
    <property type="project" value="InterPro"/>
</dbReference>
<dbReference type="PROSITE" id="PS50112">
    <property type="entry name" value="PAS"/>
    <property type="match status" value="1"/>
</dbReference>
<evidence type="ECO:0000259" key="6">
    <source>
        <dbReference type="PROSITE" id="PS50883"/>
    </source>
</evidence>
<reference evidence="8" key="1">
    <citation type="submission" date="2019-12" db="EMBL/GenBank/DDBJ databases">
        <title>High-Quality draft genome sequences of three cyanobacteria isolated from the limestone walls of the Old Cathedral of Coimbra.</title>
        <authorList>
            <person name="Tiago I."/>
            <person name="Soares F."/>
            <person name="Portugal A."/>
        </authorList>
    </citation>
    <scope>NUCLEOTIDE SEQUENCE [LARGE SCALE GENOMIC DNA]</scope>
    <source>
        <strain evidence="8">C</strain>
    </source>
</reference>
<dbReference type="CDD" id="cd00130">
    <property type="entry name" value="PAS"/>
    <property type="match status" value="1"/>
</dbReference>
<dbReference type="Pfam" id="PF08447">
    <property type="entry name" value="PAS_3"/>
    <property type="match status" value="1"/>
</dbReference>
<feature type="domain" description="EAL" evidence="6">
    <location>
        <begin position="482"/>
        <end position="738"/>
    </location>
</feature>
<feature type="domain" description="PAS" evidence="4">
    <location>
        <begin position="170"/>
        <end position="253"/>
    </location>
</feature>
<evidence type="ECO:0000256" key="1">
    <source>
        <dbReference type="PROSITE-ProRule" id="PRU00169"/>
    </source>
</evidence>
<dbReference type="Pfam" id="PF00072">
    <property type="entry name" value="Response_reg"/>
    <property type="match status" value="1"/>
</dbReference>
<dbReference type="EMBL" id="WVIC01000020">
    <property type="protein sequence ID" value="NCJ07049.1"/>
    <property type="molecule type" value="Genomic_DNA"/>
</dbReference>
<dbReference type="Gene3D" id="3.30.450.20">
    <property type="entry name" value="PAS domain"/>
    <property type="match status" value="1"/>
</dbReference>
<dbReference type="InterPro" id="IPR000014">
    <property type="entry name" value="PAS"/>
</dbReference>
<dbReference type="InterPro" id="IPR013655">
    <property type="entry name" value="PAS_fold_3"/>
</dbReference>
<feature type="modified residue" description="4-aspartylphosphate" evidence="1">
    <location>
        <position position="59"/>
    </location>
</feature>